<evidence type="ECO:0000313" key="2">
    <source>
        <dbReference type="EMBL" id="CDM38442.1"/>
    </source>
</evidence>
<dbReference type="EMBL" id="HG792026">
    <property type="protein sequence ID" value="CDM38442.1"/>
    <property type="molecule type" value="Genomic_DNA"/>
</dbReference>
<dbReference type="OrthoDB" id="10562905at2759"/>
<proteinExistence type="predicted"/>
<evidence type="ECO:0000313" key="3">
    <source>
        <dbReference type="Proteomes" id="UP000030686"/>
    </source>
</evidence>
<dbReference type="Proteomes" id="UP000030686">
    <property type="component" value="Unassembled WGS sequence"/>
</dbReference>
<protein>
    <submittedName>
        <fullName evidence="2">Uncharacterized protein</fullName>
    </submittedName>
</protein>
<reference evidence="2" key="1">
    <citation type="journal article" date="2014" name="Nat. Commun.">
        <title>Multiple recent horizontal transfers of a large genomic region in cheese making fungi.</title>
        <authorList>
            <person name="Cheeseman K."/>
            <person name="Ropars J."/>
            <person name="Renault P."/>
            <person name="Dupont J."/>
            <person name="Gouzy J."/>
            <person name="Branca A."/>
            <person name="Abraham A.L."/>
            <person name="Ceppi M."/>
            <person name="Conseiller E."/>
            <person name="Debuchy R."/>
            <person name="Malagnac F."/>
            <person name="Goarin A."/>
            <person name="Silar P."/>
            <person name="Lacoste S."/>
            <person name="Sallet E."/>
            <person name="Bensimon A."/>
            <person name="Giraud T."/>
            <person name="Brygoo Y."/>
        </authorList>
    </citation>
    <scope>NUCLEOTIDE SEQUENCE [LARGE SCALE GENOMIC DNA]</scope>
    <source>
        <strain evidence="2">FM164</strain>
    </source>
</reference>
<organism evidence="2 3">
    <name type="scientific">Penicillium roqueforti (strain FM164)</name>
    <dbReference type="NCBI Taxonomy" id="1365484"/>
    <lineage>
        <taxon>Eukaryota</taxon>
        <taxon>Fungi</taxon>
        <taxon>Dikarya</taxon>
        <taxon>Ascomycota</taxon>
        <taxon>Pezizomycotina</taxon>
        <taxon>Eurotiomycetes</taxon>
        <taxon>Eurotiomycetidae</taxon>
        <taxon>Eurotiales</taxon>
        <taxon>Aspergillaceae</taxon>
        <taxon>Penicillium</taxon>
    </lineage>
</organism>
<feature type="compositionally biased region" description="Low complexity" evidence="1">
    <location>
        <begin position="32"/>
        <end position="49"/>
    </location>
</feature>
<keyword evidence="3" id="KW-1185">Reference proteome</keyword>
<evidence type="ECO:0000256" key="1">
    <source>
        <dbReference type="SAM" id="MobiDB-lite"/>
    </source>
</evidence>
<accession>W6R9A7</accession>
<dbReference type="AlphaFoldDB" id="W6R9A7"/>
<name>W6R9A7_PENRF</name>
<feature type="region of interest" description="Disordered" evidence="1">
    <location>
        <begin position="29"/>
        <end position="49"/>
    </location>
</feature>
<gene>
    <name evidence="2" type="ORF">PROQFM164_S12g000051</name>
</gene>
<sequence length="49" mass="5598">MWLMHFPKLRGNYPWLINKVFLVKEKREEPFSGVSSGSSPGSSSGPLYR</sequence>